<feature type="domain" description="Methyltransferase" evidence="4">
    <location>
        <begin position="41"/>
        <end position="131"/>
    </location>
</feature>
<evidence type="ECO:0000256" key="3">
    <source>
        <dbReference type="ARBA" id="ARBA00022691"/>
    </source>
</evidence>
<dbReference type="InterPro" id="IPR029063">
    <property type="entry name" value="SAM-dependent_MTases_sf"/>
</dbReference>
<dbReference type="GO" id="GO:0032259">
    <property type="term" value="P:methylation"/>
    <property type="evidence" value="ECO:0007669"/>
    <property type="project" value="UniProtKB-KW"/>
</dbReference>
<evidence type="ECO:0000256" key="1">
    <source>
        <dbReference type="ARBA" id="ARBA00022603"/>
    </source>
</evidence>
<dbReference type="Pfam" id="PF13649">
    <property type="entry name" value="Methyltransf_25"/>
    <property type="match status" value="1"/>
</dbReference>
<organism evidence="5 6">
    <name type="scientific">Dietzia psychralcaliphila</name>
    <dbReference type="NCBI Taxonomy" id="139021"/>
    <lineage>
        <taxon>Bacteria</taxon>
        <taxon>Bacillati</taxon>
        <taxon>Actinomycetota</taxon>
        <taxon>Actinomycetes</taxon>
        <taxon>Mycobacteriales</taxon>
        <taxon>Dietziaceae</taxon>
        <taxon>Dietzia</taxon>
    </lineage>
</organism>
<name>A0AAD0NRB7_9ACTN</name>
<gene>
    <name evidence="5" type="ORF">A6048_00755</name>
</gene>
<dbReference type="PANTHER" id="PTHR43464:SF19">
    <property type="entry name" value="UBIQUINONE BIOSYNTHESIS O-METHYLTRANSFERASE, MITOCHONDRIAL"/>
    <property type="match status" value="1"/>
</dbReference>
<reference evidence="5 6" key="1">
    <citation type="submission" date="2016-04" db="EMBL/GenBank/DDBJ databases">
        <title>Complete genome sequence of the haloalkaliphilic hydrocarbon-degrading bacterium Dietzia psychralcaliphila ILA-1T, isolated from a drain of a fish product-processing plant.</title>
        <authorList>
            <person name="Zhao J."/>
            <person name="Hu B."/>
            <person name="Geng S."/>
            <person name="Nie Y."/>
            <person name="Tang Y."/>
        </authorList>
    </citation>
    <scope>NUCLEOTIDE SEQUENCE [LARGE SCALE GENOMIC DNA]</scope>
    <source>
        <strain evidence="5 6">ILA-1</strain>
    </source>
</reference>
<evidence type="ECO:0000313" key="5">
    <source>
        <dbReference type="EMBL" id="AWH97079.1"/>
    </source>
</evidence>
<dbReference type="Gene3D" id="3.40.50.150">
    <property type="entry name" value="Vaccinia Virus protein VP39"/>
    <property type="match status" value="1"/>
</dbReference>
<dbReference type="InterPro" id="IPR041698">
    <property type="entry name" value="Methyltransf_25"/>
</dbReference>
<proteinExistence type="predicted"/>
<dbReference type="EMBL" id="CP015453">
    <property type="protein sequence ID" value="AWH97079.1"/>
    <property type="molecule type" value="Genomic_DNA"/>
</dbReference>
<protein>
    <submittedName>
        <fullName evidence="5">SAM-dependent methyltransferase</fullName>
    </submittedName>
</protein>
<evidence type="ECO:0000259" key="4">
    <source>
        <dbReference type="Pfam" id="PF13649"/>
    </source>
</evidence>
<dbReference type="AlphaFoldDB" id="A0AAD0NRB7"/>
<dbReference type="KEGG" id="dpc:A6048_00755"/>
<keyword evidence="6" id="KW-1185">Reference proteome</keyword>
<dbReference type="GO" id="GO:0008168">
    <property type="term" value="F:methyltransferase activity"/>
    <property type="evidence" value="ECO:0007669"/>
    <property type="project" value="UniProtKB-KW"/>
</dbReference>
<keyword evidence="2" id="KW-0808">Transferase</keyword>
<accession>A0AAD0NRB7</accession>
<dbReference type="PANTHER" id="PTHR43464">
    <property type="entry name" value="METHYLTRANSFERASE"/>
    <property type="match status" value="1"/>
</dbReference>
<dbReference type="SUPFAM" id="SSF53335">
    <property type="entry name" value="S-adenosyl-L-methionine-dependent methyltransferases"/>
    <property type="match status" value="1"/>
</dbReference>
<keyword evidence="1 5" id="KW-0489">Methyltransferase</keyword>
<sequence>MSAAYTRRAREYIDLLGSLATVHASDLELVTRWADQLGGPVIDAGCGPGHWTGHLAARGVDVRGVDRVPEFVDHARRSHPGCRFDIGDLDELTGPPGGAAGILAWYSLIHHEPSTVRWTLTRFARVLRPGGGLLLGFFHGAEVERFAHAVTDAYRWPIEALTHEVRMADFEVIETYTRTGPGARPHGAIVARLMSAHTRRPE</sequence>
<dbReference type="CDD" id="cd02440">
    <property type="entry name" value="AdoMet_MTases"/>
    <property type="match status" value="1"/>
</dbReference>
<keyword evidence="3" id="KW-0949">S-adenosyl-L-methionine</keyword>
<evidence type="ECO:0000256" key="2">
    <source>
        <dbReference type="ARBA" id="ARBA00022679"/>
    </source>
</evidence>
<evidence type="ECO:0000313" key="6">
    <source>
        <dbReference type="Proteomes" id="UP000244903"/>
    </source>
</evidence>
<dbReference type="Proteomes" id="UP000244903">
    <property type="component" value="Chromosome"/>
</dbReference>